<evidence type="ECO:0000313" key="4">
    <source>
        <dbReference type="EMBL" id="MBT1685609.1"/>
    </source>
</evidence>
<name>A0AAP2GBW5_9BACT</name>
<keyword evidence="1" id="KW-1133">Transmembrane helix</keyword>
<dbReference type="PANTHER" id="PTHR30273">
    <property type="entry name" value="PERIPLASMIC SIGNAL SENSOR AND SIGMA FACTOR ACTIVATOR FECR-RELATED"/>
    <property type="match status" value="1"/>
</dbReference>
<dbReference type="RefSeq" id="WP_254088858.1">
    <property type="nucleotide sequence ID" value="NZ_JAHESC010000003.1"/>
</dbReference>
<evidence type="ECO:0000256" key="1">
    <source>
        <dbReference type="SAM" id="Phobius"/>
    </source>
</evidence>
<accession>A0AAP2GBW5</accession>
<organism evidence="4 5">
    <name type="scientific">Dawidia soli</name>
    <dbReference type="NCBI Taxonomy" id="2782352"/>
    <lineage>
        <taxon>Bacteria</taxon>
        <taxon>Pseudomonadati</taxon>
        <taxon>Bacteroidota</taxon>
        <taxon>Cytophagia</taxon>
        <taxon>Cytophagales</taxon>
        <taxon>Chryseotaleaceae</taxon>
        <taxon>Dawidia</taxon>
    </lineage>
</organism>
<dbReference type="Gene3D" id="2.60.120.1440">
    <property type="match status" value="1"/>
</dbReference>
<feature type="domain" description="Protein FecR C-terminal" evidence="3">
    <location>
        <begin position="297"/>
        <end position="366"/>
    </location>
</feature>
<gene>
    <name evidence="4" type="ORF">KK078_03530</name>
</gene>
<keyword evidence="1" id="KW-0472">Membrane</keyword>
<keyword evidence="5" id="KW-1185">Reference proteome</keyword>
<dbReference type="PIRSF" id="PIRSF018266">
    <property type="entry name" value="FecR"/>
    <property type="match status" value="1"/>
</dbReference>
<dbReference type="Pfam" id="PF16344">
    <property type="entry name" value="FecR_C"/>
    <property type="match status" value="1"/>
</dbReference>
<reference evidence="4 5" key="1">
    <citation type="submission" date="2021-05" db="EMBL/GenBank/DDBJ databases">
        <title>A Polyphasic approach of four new species of the genus Ohtaekwangia: Ohtaekwangia histidinii sp. nov., Ohtaekwangia cretensis sp. nov., Ohtaekwangia indiensis sp. nov., Ohtaekwangia reichenbachii sp. nov. from diverse environment.</title>
        <authorList>
            <person name="Octaviana S."/>
        </authorList>
    </citation>
    <scope>NUCLEOTIDE SEQUENCE [LARGE SCALE GENOMIC DNA]</scope>
    <source>
        <strain evidence="4 5">PWU37</strain>
    </source>
</reference>
<dbReference type="PANTHER" id="PTHR30273:SF2">
    <property type="entry name" value="PROTEIN FECR"/>
    <property type="match status" value="1"/>
</dbReference>
<evidence type="ECO:0000259" key="2">
    <source>
        <dbReference type="Pfam" id="PF04773"/>
    </source>
</evidence>
<dbReference type="InterPro" id="IPR012373">
    <property type="entry name" value="Ferrdict_sens_TM"/>
</dbReference>
<feature type="transmembrane region" description="Helical" evidence="1">
    <location>
        <begin position="72"/>
        <end position="90"/>
    </location>
</feature>
<protein>
    <submittedName>
        <fullName evidence="4">FecR domain-containing protein</fullName>
    </submittedName>
</protein>
<evidence type="ECO:0000313" key="5">
    <source>
        <dbReference type="Proteomes" id="UP001319180"/>
    </source>
</evidence>
<keyword evidence="1" id="KW-0812">Transmembrane</keyword>
<dbReference type="AlphaFoldDB" id="A0AAP2GBW5"/>
<feature type="domain" description="FecR protein" evidence="2">
    <location>
        <begin position="161"/>
        <end position="257"/>
    </location>
</feature>
<dbReference type="InterPro" id="IPR032508">
    <property type="entry name" value="FecR_C"/>
</dbReference>
<proteinExistence type="predicted"/>
<sequence length="372" mass="41469">MPVDQEYIYSLLRKYKDRTATEAEKEELATWYRQRAERDAVFPEDEHVVGESMRARLNYEITRPQREHRRHWLAAASILLIIGVGVGLYLRPGVAEQDDFAPGRHQAVLVLADGTNISLTEAAAGQIASEQNIQITKSGEGQLIYTLTSNVNHTAATGYNTVETPKGGQYQVVLPDGSKVWLNAYSSLRLPLSFSDGKERRVELKGEAYFEVSHHPERPFIVMSGGHAVQVLGTHFNVKAYADDGDIKTSLLEGKVRVTAGANSVTLAPGQQSRLAAENLTVSDVDIREAVAWKDGYFRFDDERLEDIMRSVARWYDVDVVFENAALKEETFGAVTTRFANISTLLNIMEQTGDVQFRVAGRTIYISSKQPA</sequence>
<evidence type="ECO:0000259" key="3">
    <source>
        <dbReference type="Pfam" id="PF16344"/>
    </source>
</evidence>
<dbReference type="Proteomes" id="UP001319180">
    <property type="component" value="Unassembled WGS sequence"/>
</dbReference>
<dbReference type="GO" id="GO:0016989">
    <property type="term" value="F:sigma factor antagonist activity"/>
    <property type="evidence" value="ECO:0007669"/>
    <property type="project" value="TreeGrafter"/>
</dbReference>
<dbReference type="Gene3D" id="3.55.50.30">
    <property type="match status" value="1"/>
</dbReference>
<dbReference type="Pfam" id="PF04773">
    <property type="entry name" value="FecR"/>
    <property type="match status" value="1"/>
</dbReference>
<dbReference type="EMBL" id="JAHESC010000003">
    <property type="protein sequence ID" value="MBT1685609.1"/>
    <property type="molecule type" value="Genomic_DNA"/>
</dbReference>
<dbReference type="InterPro" id="IPR006860">
    <property type="entry name" value="FecR"/>
</dbReference>
<comment type="caution">
    <text evidence="4">The sequence shown here is derived from an EMBL/GenBank/DDBJ whole genome shotgun (WGS) entry which is preliminary data.</text>
</comment>